<dbReference type="AlphaFoldDB" id="A0A6M3L7F2"/>
<dbReference type="EMBL" id="MT142946">
    <property type="protein sequence ID" value="QJA90897.1"/>
    <property type="molecule type" value="Genomic_DNA"/>
</dbReference>
<keyword evidence="1" id="KW-0175">Coiled coil</keyword>
<organism evidence="3">
    <name type="scientific">viral metagenome</name>
    <dbReference type="NCBI Taxonomy" id="1070528"/>
    <lineage>
        <taxon>unclassified sequences</taxon>
        <taxon>metagenomes</taxon>
        <taxon>organismal metagenomes</taxon>
    </lineage>
</organism>
<dbReference type="EMBL" id="MT141823">
    <property type="protein sequence ID" value="QJA70814.1"/>
    <property type="molecule type" value="Genomic_DNA"/>
</dbReference>
<reference evidence="3" key="1">
    <citation type="submission" date="2020-03" db="EMBL/GenBank/DDBJ databases">
        <title>The deep terrestrial virosphere.</title>
        <authorList>
            <person name="Holmfeldt K."/>
            <person name="Nilsson E."/>
            <person name="Simone D."/>
            <person name="Lopez-Fernandez M."/>
            <person name="Wu X."/>
            <person name="de Brujin I."/>
            <person name="Lundin D."/>
            <person name="Andersson A."/>
            <person name="Bertilsson S."/>
            <person name="Dopson M."/>
        </authorList>
    </citation>
    <scope>NUCLEOTIDE SEQUENCE</scope>
    <source>
        <strain evidence="2">MM415A03550</strain>
        <strain evidence="3">MM415B03522</strain>
    </source>
</reference>
<gene>
    <name evidence="2" type="ORF">MM415A03550_0004</name>
    <name evidence="3" type="ORF">MM415B03522_0011</name>
</gene>
<protein>
    <submittedName>
        <fullName evidence="3">Uncharacterized protein</fullName>
    </submittedName>
</protein>
<proteinExistence type="predicted"/>
<accession>A0A6M3L7F2</accession>
<evidence type="ECO:0000313" key="2">
    <source>
        <dbReference type="EMBL" id="QJA70814.1"/>
    </source>
</evidence>
<evidence type="ECO:0000313" key="3">
    <source>
        <dbReference type="EMBL" id="QJA90897.1"/>
    </source>
</evidence>
<evidence type="ECO:0000256" key="1">
    <source>
        <dbReference type="SAM" id="Coils"/>
    </source>
</evidence>
<name>A0A6M3L7F2_9ZZZZ</name>
<sequence length="106" mass="12297">MEIIHIRQRLEELPDEIEKAELTYVEAKATLEYMENMKRHVLAYLKEKQEGSNPERESKALASQEYKNHLTGIMESARQTGAFGAQYHKLQNEFEAMRSLNKNIGA</sequence>
<feature type="coiled-coil region" evidence="1">
    <location>
        <begin position="10"/>
        <end position="37"/>
    </location>
</feature>